<dbReference type="EMBL" id="BMXS01000002">
    <property type="protein sequence ID" value="GGX81757.1"/>
    <property type="molecule type" value="Genomic_DNA"/>
</dbReference>
<feature type="region of interest" description="Disordered" evidence="1">
    <location>
        <begin position="1"/>
        <end position="58"/>
    </location>
</feature>
<evidence type="ECO:0000313" key="3">
    <source>
        <dbReference type="Proteomes" id="UP000653056"/>
    </source>
</evidence>
<dbReference type="Proteomes" id="UP000653056">
    <property type="component" value="Unassembled WGS sequence"/>
</dbReference>
<gene>
    <name evidence="2" type="ORF">GCM10007160_06370</name>
</gene>
<keyword evidence="3" id="KW-1185">Reference proteome</keyword>
<organism evidence="2 3">
    <name type="scientific">Litchfieldella qijiaojingensis</name>
    <dbReference type="NCBI Taxonomy" id="980347"/>
    <lineage>
        <taxon>Bacteria</taxon>
        <taxon>Pseudomonadati</taxon>
        <taxon>Pseudomonadota</taxon>
        <taxon>Gammaproteobacteria</taxon>
        <taxon>Oceanospirillales</taxon>
        <taxon>Halomonadaceae</taxon>
        <taxon>Litchfieldella</taxon>
    </lineage>
</organism>
<evidence type="ECO:0000313" key="2">
    <source>
        <dbReference type="EMBL" id="GGX81757.1"/>
    </source>
</evidence>
<proteinExistence type="predicted"/>
<sequence>MKIQSQRQSCPQPAARSPQPAARSPQPAARSPQPAARSPQPAARSPQPAARSPQPAARSPYEFTLNLRVWVVYNAPSLDRWAVLTSCEGGATKKNRDGRMPAVQAAAYTTQYINLVIHP</sequence>
<protein>
    <submittedName>
        <fullName evidence="2">Uncharacterized protein</fullName>
    </submittedName>
</protein>
<name>A0ABQ2YG04_9GAMM</name>
<reference evidence="3" key="1">
    <citation type="journal article" date="2019" name="Int. J. Syst. Evol. Microbiol.">
        <title>The Global Catalogue of Microorganisms (GCM) 10K type strain sequencing project: providing services to taxonomists for standard genome sequencing and annotation.</title>
        <authorList>
            <consortium name="The Broad Institute Genomics Platform"/>
            <consortium name="The Broad Institute Genome Sequencing Center for Infectious Disease"/>
            <person name="Wu L."/>
            <person name="Ma J."/>
        </authorList>
    </citation>
    <scope>NUCLEOTIDE SEQUENCE [LARGE SCALE GENOMIC DNA]</scope>
    <source>
        <strain evidence="3">KCTC 22228</strain>
    </source>
</reference>
<comment type="caution">
    <text evidence="2">The sequence shown here is derived from an EMBL/GenBank/DDBJ whole genome shotgun (WGS) entry which is preliminary data.</text>
</comment>
<feature type="compositionally biased region" description="Low complexity" evidence="1">
    <location>
        <begin position="11"/>
        <end position="58"/>
    </location>
</feature>
<evidence type="ECO:0000256" key="1">
    <source>
        <dbReference type="SAM" id="MobiDB-lite"/>
    </source>
</evidence>
<feature type="compositionally biased region" description="Polar residues" evidence="1">
    <location>
        <begin position="1"/>
        <end position="10"/>
    </location>
</feature>
<accession>A0ABQ2YG04</accession>